<reference evidence="1 2" key="1">
    <citation type="submission" date="2017-03" db="EMBL/GenBank/DDBJ databases">
        <title>Complete genome sequence of the novel DNRA strain Pseudomonas sp. S-6-2 isolated from Chinese polluted river sediment. Journal of Biotechnology.</title>
        <authorList>
            <person name="Li J."/>
            <person name="Xiang F."/>
            <person name="Wang L."/>
            <person name="Xi L."/>
            <person name="Liu J."/>
        </authorList>
    </citation>
    <scope>NUCLEOTIDE SEQUENCE [LARGE SCALE GENOMIC DNA]</scope>
    <source>
        <strain evidence="1 2">S-6-2</strain>
    </source>
</reference>
<keyword evidence="2" id="KW-1185">Reference proteome</keyword>
<name>A0A1V0B6A5_9GAMM</name>
<evidence type="ECO:0000313" key="1">
    <source>
        <dbReference type="EMBL" id="AQZ95447.1"/>
    </source>
</evidence>
<dbReference type="Proteomes" id="UP000243488">
    <property type="component" value="Chromosome"/>
</dbReference>
<dbReference type="STRING" id="1931241.BVH74_12110"/>
<proteinExistence type="predicted"/>
<evidence type="ECO:0000313" key="2">
    <source>
        <dbReference type="Proteomes" id="UP000243488"/>
    </source>
</evidence>
<protein>
    <submittedName>
        <fullName evidence="1">Uncharacterized protein</fullName>
    </submittedName>
</protein>
<gene>
    <name evidence="1" type="ORF">BVH74_12110</name>
</gene>
<dbReference type="AlphaFoldDB" id="A0A1V0B6A5"/>
<sequence>MTESLIHLRVPAATKGRWVRASRAVGLRLTDYITQAVEAYMQQQLTRVAIPDDIEFSDLKLARDPDGAVSFDWAVIERICHASGLPLEMMRDAPEDNVASLIIGWYQAHRADGGAADPVADDLIAEAMAEDAAGQQFSHQPGRA</sequence>
<dbReference type="KEGG" id="ppha:BVH74_12110"/>
<accession>A0A1V0B6A5</accession>
<organism evidence="1 2">
    <name type="scientific">Halopseudomonas phragmitis</name>
    <dbReference type="NCBI Taxonomy" id="1931241"/>
    <lineage>
        <taxon>Bacteria</taxon>
        <taxon>Pseudomonadati</taxon>
        <taxon>Pseudomonadota</taxon>
        <taxon>Gammaproteobacteria</taxon>
        <taxon>Pseudomonadales</taxon>
        <taxon>Pseudomonadaceae</taxon>
        <taxon>Halopseudomonas</taxon>
    </lineage>
</organism>
<dbReference type="EMBL" id="CP020100">
    <property type="protein sequence ID" value="AQZ95447.1"/>
    <property type="molecule type" value="Genomic_DNA"/>
</dbReference>